<accession>A0A1G2KQS2</accession>
<feature type="signal peptide" evidence="2">
    <location>
        <begin position="1"/>
        <end position="26"/>
    </location>
</feature>
<keyword evidence="2" id="KW-0732">Signal</keyword>
<keyword evidence="1" id="KW-1133">Transmembrane helix</keyword>
<dbReference type="EMBL" id="MHQK01000047">
    <property type="protein sequence ID" value="OHA00821.1"/>
    <property type="molecule type" value="Genomic_DNA"/>
</dbReference>
<proteinExistence type="predicted"/>
<dbReference type="Proteomes" id="UP000178710">
    <property type="component" value="Unassembled WGS sequence"/>
</dbReference>
<protein>
    <submittedName>
        <fullName evidence="3">Uncharacterized protein</fullName>
    </submittedName>
</protein>
<dbReference type="AlphaFoldDB" id="A0A1G2KQS2"/>
<evidence type="ECO:0000256" key="1">
    <source>
        <dbReference type="SAM" id="Phobius"/>
    </source>
</evidence>
<comment type="caution">
    <text evidence="3">The sequence shown here is derived from an EMBL/GenBank/DDBJ whole genome shotgun (WGS) entry which is preliminary data.</text>
</comment>
<evidence type="ECO:0000256" key="2">
    <source>
        <dbReference type="SAM" id="SignalP"/>
    </source>
</evidence>
<feature type="transmembrane region" description="Helical" evidence="1">
    <location>
        <begin position="306"/>
        <end position="325"/>
    </location>
</feature>
<sequence>MKRISSWLLGLGIAIGILGFSTFVSAAPEQISGVATTCVEQGEKTVCTFAIKPWGPDFKGVYGYTVDTLGKGVDWKTDPRVQVYSTRTGKAYAKTDETMLGLQTGDLVIITKSKPAPKAIIKVAEPAAPADKIVVFKSGDVPHALALEELGDASAWSLAGVRFLHPARDEEFAKTDEATRRYPVGTRMVIAHELLSSRSKGSVGVESKTPAGDRKIVAIAPVMPPARVAQKATQAKPPTTYKAAFVLPIPKMEPTKPAAENPPPSVPQSIMLGRQGAERLRHNAAMLNEQAEADRREEVSLSKAGYAIWAILFSILAGFPFLLLYRRGSGNVPPQREEQEGCPARIAGLLVRYWVIVAGLYERLSERIKDWRGPATLHEDPPDPREMWAHFVKPEYLGSERRSQEALDVFRRKLYKSLRSFFSSVDQVEVSLATEGQLIAVITFSLAFVEEMLKDSLNGALAQFFKGDGAQINGQRFAPRDIQFGVSPGGQRVATVVFETAGSSVAV</sequence>
<keyword evidence="1" id="KW-0812">Transmembrane</keyword>
<feature type="chain" id="PRO_5009583439" evidence="2">
    <location>
        <begin position="27"/>
        <end position="507"/>
    </location>
</feature>
<name>A0A1G2KQS2_9BACT</name>
<evidence type="ECO:0000313" key="3">
    <source>
        <dbReference type="EMBL" id="OHA00821.1"/>
    </source>
</evidence>
<keyword evidence="1" id="KW-0472">Membrane</keyword>
<organism evidence="3 4">
    <name type="scientific">Candidatus Sungbacteria bacterium RIFCSPHIGHO2_02_FULL_49_20</name>
    <dbReference type="NCBI Taxonomy" id="1802272"/>
    <lineage>
        <taxon>Bacteria</taxon>
        <taxon>Candidatus Sungiibacteriota</taxon>
    </lineage>
</organism>
<reference evidence="3 4" key="1">
    <citation type="journal article" date="2016" name="Nat. Commun.">
        <title>Thousands of microbial genomes shed light on interconnected biogeochemical processes in an aquifer system.</title>
        <authorList>
            <person name="Anantharaman K."/>
            <person name="Brown C.T."/>
            <person name="Hug L.A."/>
            <person name="Sharon I."/>
            <person name="Castelle C.J."/>
            <person name="Probst A.J."/>
            <person name="Thomas B.C."/>
            <person name="Singh A."/>
            <person name="Wilkins M.J."/>
            <person name="Karaoz U."/>
            <person name="Brodie E.L."/>
            <person name="Williams K.H."/>
            <person name="Hubbard S.S."/>
            <person name="Banfield J.F."/>
        </authorList>
    </citation>
    <scope>NUCLEOTIDE SEQUENCE [LARGE SCALE GENOMIC DNA]</scope>
</reference>
<evidence type="ECO:0000313" key="4">
    <source>
        <dbReference type="Proteomes" id="UP000178710"/>
    </source>
</evidence>
<gene>
    <name evidence="3" type="ORF">A3C12_01470</name>
</gene>